<comment type="similarity">
    <text evidence="2 18">Belongs to the cation transport ATPase (P-type) (TC 3.A.3) family. Type IB subfamily.</text>
</comment>
<evidence type="ECO:0000256" key="1">
    <source>
        <dbReference type="ARBA" id="ARBA00004127"/>
    </source>
</evidence>
<dbReference type="InterPro" id="IPR008250">
    <property type="entry name" value="ATPase_P-typ_transduc_dom_A_sf"/>
</dbReference>
<keyword evidence="10 18" id="KW-0067">ATP-binding</keyword>
<dbReference type="OrthoDB" id="432719at2759"/>
<dbReference type="GO" id="GO:0016887">
    <property type="term" value="F:ATP hydrolysis activity"/>
    <property type="evidence" value="ECO:0007669"/>
    <property type="project" value="InterPro"/>
</dbReference>
<dbReference type="FunFam" id="2.70.150.10:FF:000002">
    <property type="entry name" value="Copper-transporting ATPase 1, putative"/>
    <property type="match status" value="1"/>
</dbReference>
<comment type="subcellular location">
    <subcellularLocation>
        <location evidence="1">Endomembrane system</location>
        <topology evidence="1">Multi-pass membrane protein</topology>
    </subcellularLocation>
    <subcellularLocation>
        <location evidence="18">Membrane</location>
    </subcellularLocation>
</comment>
<dbReference type="GO" id="GO:0012505">
    <property type="term" value="C:endomembrane system"/>
    <property type="evidence" value="ECO:0007669"/>
    <property type="project" value="UniProtKB-SubCell"/>
</dbReference>
<dbReference type="InterPro" id="IPR036412">
    <property type="entry name" value="HAD-like_sf"/>
</dbReference>
<dbReference type="GO" id="GO:0005507">
    <property type="term" value="F:copper ion binding"/>
    <property type="evidence" value="ECO:0007669"/>
    <property type="project" value="InterPro"/>
</dbReference>
<dbReference type="GO" id="GO:0043682">
    <property type="term" value="F:P-type divalent copper transporter activity"/>
    <property type="evidence" value="ECO:0007669"/>
    <property type="project" value="TreeGrafter"/>
</dbReference>
<evidence type="ECO:0000256" key="5">
    <source>
        <dbReference type="ARBA" id="ARBA00022692"/>
    </source>
</evidence>
<dbReference type="GO" id="GO:0005524">
    <property type="term" value="F:ATP binding"/>
    <property type="evidence" value="ECO:0007669"/>
    <property type="project" value="UniProtKB-UniRule"/>
</dbReference>
<feature type="transmembrane region" description="Helical" evidence="18">
    <location>
        <begin position="890"/>
        <end position="913"/>
    </location>
</feature>
<comment type="caution">
    <text evidence="20">The sequence shown here is derived from an EMBL/GenBank/DDBJ whole genome shotgun (WGS) entry which is preliminary data.</text>
</comment>
<dbReference type="InterPro" id="IPR017969">
    <property type="entry name" value="Heavy-metal-associated_CS"/>
</dbReference>
<keyword evidence="6 18" id="KW-0479">Metal-binding</keyword>
<dbReference type="InterPro" id="IPR023299">
    <property type="entry name" value="ATPase_P-typ_cyto_dom_N"/>
</dbReference>
<evidence type="ECO:0000256" key="18">
    <source>
        <dbReference type="RuleBase" id="RU362081"/>
    </source>
</evidence>
<keyword evidence="11" id="KW-0460">Magnesium</keyword>
<dbReference type="InterPro" id="IPR023214">
    <property type="entry name" value="HAD_sf"/>
</dbReference>
<dbReference type="NCBIfam" id="TIGR01525">
    <property type="entry name" value="ATPase-IB_hvy"/>
    <property type="match status" value="1"/>
</dbReference>
<feature type="transmembrane region" description="Helical" evidence="18">
    <location>
        <begin position="919"/>
        <end position="941"/>
    </location>
</feature>
<dbReference type="NCBIfam" id="TIGR00003">
    <property type="entry name" value="copper ion binding protein"/>
    <property type="match status" value="1"/>
</dbReference>
<dbReference type="GO" id="GO:0016020">
    <property type="term" value="C:membrane"/>
    <property type="evidence" value="ECO:0007669"/>
    <property type="project" value="UniProtKB-SubCell"/>
</dbReference>
<dbReference type="EMBL" id="MU157840">
    <property type="protein sequence ID" value="KAF9530394.1"/>
    <property type="molecule type" value="Genomic_DNA"/>
</dbReference>
<dbReference type="InterPro" id="IPR027256">
    <property type="entry name" value="P-typ_ATPase_IB"/>
</dbReference>
<evidence type="ECO:0000313" key="20">
    <source>
        <dbReference type="EMBL" id="KAF9530394.1"/>
    </source>
</evidence>
<dbReference type="PANTHER" id="PTHR43520">
    <property type="entry name" value="ATP7, ISOFORM B"/>
    <property type="match status" value="1"/>
</dbReference>
<accession>A0A9P6EKR2</accession>
<keyword evidence="8 18" id="KW-0547">Nucleotide-binding</keyword>
<dbReference type="Gene3D" id="3.40.50.1000">
    <property type="entry name" value="HAD superfamily/HAD-like"/>
    <property type="match status" value="1"/>
</dbReference>
<keyword evidence="4" id="KW-0813">Transport</keyword>
<dbReference type="GO" id="GO:0140581">
    <property type="term" value="F:P-type monovalent copper transporter activity"/>
    <property type="evidence" value="ECO:0007669"/>
    <property type="project" value="UniProtKB-EC"/>
</dbReference>
<feature type="transmembrane region" description="Helical" evidence="18">
    <location>
        <begin position="478"/>
        <end position="500"/>
    </location>
</feature>
<evidence type="ECO:0000256" key="10">
    <source>
        <dbReference type="ARBA" id="ARBA00022840"/>
    </source>
</evidence>
<feature type="domain" description="HMA" evidence="19">
    <location>
        <begin position="51"/>
        <end position="117"/>
    </location>
</feature>
<keyword evidence="16 18" id="KW-0472">Membrane</keyword>
<keyword evidence="12" id="KW-1278">Translocase</keyword>
<dbReference type="InterPro" id="IPR006121">
    <property type="entry name" value="HMA_dom"/>
</dbReference>
<dbReference type="Proteomes" id="UP000807306">
    <property type="component" value="Unassembled WGS sequence"/>
</dbReference>
<keyword evidence="5 18" id="KW-0812">Transmembrane</keyword>
<evidence type="ECO:0000256" key="4">
    <source>
        <dbReference type="ARBA" id="ARBA00022448"/>
    </source>
</evidence>
<feature type="transmembrane region" description="Helical" evidence="18">
    <location>
        <begin position="248"/>
        <end position="270"/>
    </location>
</feature>
<dbReference type="InterPro" id="IPR059000">
    <property type="entry name" value="ATPase_P-type_domA"/>
</dbReference>
<keyword evidence="14" id="KW-0186">Copper</keyword>
<dbReference type="CDD" id="cd00371">
    <property type="entry name" value="HMA"/>
    <property type="match status" value="2"/>
</dbReference>
<reference evidence="20" key="1">
    <citation type="submission" date="2020-11" db="EMBL/GenBank/DDBJ databases">
        <authorList>
            <consortium name="DOE Joint Genome Institute"/>
            <person name="Ahrendt S."/>
            <person name="Riley R."/>
            <person name="Andreopoulos W."/>
            <person name="Labutti K."/>
            <person name="Pangilinan J."/>
            <person name="Ruiz-Duenas F.J."/>
            <person name="Barrasa J.M."/>
            <person name="Sanchez-Garcia M."/>
            <person name="Camarero S."/>
            <person name="Miyauchi S."/>
            <person name="Serrano A."/>
            <person name="Linde D."/>
            <person name="Babiker R."/>
            <person name="Drula E."/>
            <person name="Ayuso-Fernandez I."/>
            <person name="Pacheco R."/>
            <person name="Padilla G."/>
            <person name="Ferreira P."/>
            <person name="Barriuso J."/>
            <person name="Kellner H."/>
            <person name="Castanera R."/>
            <person name="Alfaro M."/>
            <person name="Ramirez L."/>
            <person name="Pisabarro A.G."/>
            <person name="Kuo A."/>
            <person name="Tritt A."/>
            <person name="Lipzen A."/>
            <person name="He G."/>
            <person name="Yan M."/>
            <person name="Ng V."/>
            <person name="Cullen D."/>
            <person name="Martin F."/>
            <person name="Rosso M.-N."/>
            <person name="Henrissat B."/>
            <person name="Hibbett D."/>
            <person name="Martinez A.T."/>
            <person name="Grigoriev I.V."/>
        </authorList>
    </citation>
    <scope>NUCLEOTIDE SEQUENCE</scope>
    <source>
        <strain evidence="20">CBS 506.95</strain>
    </source>
</reference>
<evidence type="ECO:0000256" key="6">
    <source>
        <dbReference type="ARBA" id="ARBA00022723"/>
    </source>
</evidence>
<evidence type="ECO:0000256" key="15">
    <source>
        <dbReference type="ARBA" id="ARBA00023065"/>
    </source>
</evidence>
<dbReference type="EC" id="7.2.2.8" evidence="3"/>
<dbReference type="InterPro" id="IPR006122">
    <property type="entry name" value="HMA_Cu_ion-bd"/>
</dbReference>
<dbReference type="Gene3D" id="2.70.150.10">
    <property type="entry name" value="Calcium-transporting ATPase, cytoplasmic transduction domain A"/>
    <property type="match status" value="1"/>
</dbReference>
<feature type="transmembrane region" description="Helical" evidence="18">
    <location>
        <begin position="216"/>
        <end position="233"/>
    </location>
</feature>
<dbReference type="InterPro" id="IPR001757">
    <property type="entry name" value="P_typ_ATPase"/>
</dbReference>
<dbReference type="PRINTS" id="PR00943">
    <property type="entry name" value="CUATPASE"/>
</dbReference>
<dbReference type="PRINTS" id="PR00119">
    <property type="entry name" value="CATATPASE"/>
</dbReference>
<protein>
    <recommendedName>
        <fullName evidence="3">P-type Cu(+) transporter</fullName>
        <ecNumber evidence="3">7.2.2.8</ecNumber>
    </recommendedName>
    <alternativeName>
        <fullName evidence="17">Cu(2+)-ATPase</fullName>
    </alternativeName>
</protein>
<keyword evidence="21" id="KW-1185">Reference proteome</keyword>
<evidence type="ECO:0000256" key="2">
    <source>
        <dbReference type="ARBA" id="ARBA00006024"/>
    </source>
</evidence>
<proteinExistence type="inferred from homology"/>
<evidence type="ECO:0000256" key="14">
    <source>
        <dbReference type="ARBA" id="ARBA00023008"/>
    </source>
</evidence>
<organism evidence="20 21">
    <name type="scientific">Crepidotus variabilis</name>
    <dbReference type="NCBI Taxonomy" id="179855"/>
    <lineage>
        <taxon>Eukaryota</taxon>
        <taxon>Fungi</taxon>
        <taxon>Dikarya</taxon>
        <taxon>Basidiomycota</taxon>
        <taxon>Agaricomycotina</taxon>
        <taxon>Agaricomycetes</taxon>
        <taxon>Agaricomycetidae</taxon>
        <taxon>Agaricales</taxon>
        <taxon>Agaricineae</taxon>
        <taxon>Crepidotaceae</taxon>
        <taxon>Crepidotus</taxon>
    </lineage>
</organism>
<dbReference type="PROSITE" id="PS50846">
    <property type="entry name" value="HMA_2"/>
    <property type="match status" value="2"/>
</dbReference>
<dbReference type="SFLD" id="SFLDF00027">
    <property type="entry name" value="p-type_atpase"/>
    <property type="match status" value="1"/>
</dbReference>
<sequence>MASLVQSLWSALPLSPSASGTPMSNMQSSDVKAPLLEGEDKQLANSLSISDKCELRVEGMTCGACVEAIEGMLRDQKGIHSIKVALLAERATVEYDPELWTTDKLVSEISDIGFDATLIPPARSDVVQLRIYGMTCSSCTSTVEAGLIDTPGITSVAVSLATETCTVHFDRSLVAPRDMVSRIEEMGFDAILSDNQDGTQLQSLTRMKEVLEWRSRFLWSLTFAVPVFFLRMISPRIHTLNEFFGTRLFNGVILGDVLAAIVTSPAQFWIGAKFYRSAWKSLKHRSATMDVLVVLGTSAAYFYSIIVLFFAMFNTTPDYRPHLFFETSTMLLTFVSLGRYLENKAKGKTSAALTDLMSLAPSMATIYTDKDCLQERKIAIELVEVGDIVKIVPGDKIPADGTVVKGSSSVDESAITGEALPVTKLIGDSVIGGTVNGLGTFNMVVTRAGKDTALSQIVKLVEDAQTSKAPIQAFADKVAGHFVPTVISLAAITFVAWELVSHLVDDESLPAMFHMHGSSKFAVCLQMCISVVVIACPCALGLATPTAIMVGTGMGAKNGILIKGGRALEASKGIKRVVVDKTGTVTVGKLSVVGMHWVPSSNATLLPNEEIYAGDTGLDGLCADGVTGRKEVVAMVSVTEARSEHPLAKAIATYGKELVGSALSVHQAEVIDFESVTGQGVRATIQCKGKTHVILVGNAKFTTGRAAESDADAMQYLPTSVVKYEQQEAKHGRTIIFVSLATEKQSRPTPVLAVSLADAPKPSSKHAIKALQKMGIEVNMMTGDSKATALAVAKQVGIPAEGVWAEMSPKGKAAMISELMETHAGGVAMVGDGINDSPALVAATVGIALSSGTSVAIEAADIVLMRSDLLDVVAALHLSRKIFSVIRRNLIWACIYNVIGIPLAMGFFLPFGLYMHPMLAGAAMAFSSVSVVTSSLTLKWWRRPAESIMPGEVAAVDGGAAMGRGIALAATPATAWSDMFLDSAATVLDSARIRSIGFGGLFSAGGRRADGYSQLPVEMLDNRRQGDTVV</sequence>
<evidence type="ECO:0000256" key="8">
    <source>
        <dbReference type="ARBA" id="ARBA00022741"/>
    </source>
</evidence>
<dbReference type="InterPro" id="IPR044492">
    <property type="entry name" value="P_typ_ATPase_HD_dom"/>
</dbReference>
<dbReference type="SFLD" id="SFLDG00002">
    <property type="entry name" value="C1.7:_P-type_atpase_like"/>
    <property type="match status" value="1"/>
</dbReference>
<evidence type="ECO:0000259" key="19">
    <source>
        <dbReference type="PROSITE" id="PS50846"/>
    </source>
</evidence>
<dbReference type="SUPFAM" id="SSF55008">
    <property type="entry name" value="HMA, heavy metal-associated domain"/>
    <property type="match status" value="2"/>
</dbReference>
<dbReference type="PROSITE" id="PS01047">
    <property type="entry name" value="HMA_1"/>
    <property type="match status" value="2"/>
</dbReference>
<dbReference type="SFLD" id="SFLDS00003">
    <property type="entry name" value="Haloacid_Dehalogenase"/>
    <property type="match status" value="1"/>
</dbReference>
<evidence type="ECO:0000256" key="11">
    <source>
        <dbReference type="ARBA" id="ARBA00022842"/>
    </source>
</evidence>
<dbReference type="SUPFAM" id="SSF81660">
    <property type="entry name" value="Metal cation-transporting ATPase, ATP-binding domain N"/>
    <property type="match status" value="1"/>
</dbReference>
<keyword evidence="7" id="KW-0677">Repeat</keyword>
<evidence type="ECO:0000256" key="7">
    <source>
        <dbReference type="ARBA" id="ARBA00022737"/>
    </source>
</evidence>
<evidence type="ECO:0000313" key="21">
    <source>
        <dbReference type="Proteomes" id="UP000807306"/>
    </source>
</evidence>
<dbReference type="SUPFAM" id="SSF81653">
    <property type="entry name" value="Calcium ATPase, transduction domain A"/>
    <property type="match status" value="1"/>
</dbReference>
<dbReference type="InterPro" id="IPR036163">
    <property type="entry name" value="HMA_dom_sf"/>
</dbReference>
<dbReference type="Pfam" id="PF00403">
    <property type="entry name" value="HMA"/>
    <property type="match status" value="2"/>
</dbReference>
<dbReference type="SUPFAM" id="SSF56784">
    <property type="entry name" value="HAD-like"/>
    <property type="match status" value="1"/>
</dbReference>
<dbReference type="PROSITE" id="PS00154">
    <property type="entry name" value="ATPASE_E1_E2"/>
    <property type="match status" value="1"/>
</dbReference>
<dbReference type="InterPro" id="IPR018303">
    <property type="entry name" value="ATPase_P-typ_P_site"/>
</dbReference>
<keyword evidence="9" id="KW-0187">Copper transport</keyword>
<evidence type="ECO:0000256" key="3">
    <source>
        <dbReference type="ARBA" id="ARBA00012517"/>
    </source>
</evidence>
<feature type="transmembrane region" description="Helical" evidence="18">
    <location>
        <begin position="291"/>
        <end position="311"/>
    </location>
</feature>
<dbReference type="NCBIfam" id="TIGR01494">
    <property type="entry name" value="ATPase_P-type"/>
    <property type="match status" value="2"/>
</dbReference>
<dbReference type="Pfam" id="PF00122">
    <property type="entry name" value="E1-E2_ATPase"/>
    <property type="match status" value="1"/>
</dbReference>
<name>A0A9P6EKR2_9AGAR</name>
<keyword evidence="15" id="KW-0406">Ion transport</keyword>
<dbReference type="AlphaFoldDB" id="A0A9P6EKR2"/>
<dbReference type="Gene3D" id="3.30.70.100">
    <property type="match status" value="2"/>
</dbReference>
<dbReference type="PRINTS" id="PR00942">
    <property type="entry name" value="CUATPASEI"/>
</dbReference>
<feature type="domain" description="HMA" evidence="19">
    <location>
        <begin position="125"/>
        <end position="191"/>
    </location>
</feature>
<dbReference type="InterPro" id="IPR023298">
    <property type="entry name" value="ATPase_P-typ_TM_dom_sf"/>
</dbReference>
<dbReference type="Pfam" id="PF00702">
    <property type="entry name" value="Hydrolase"/>
    <property type="match status" value="1"/>
</dbReference>
<evidence type="ECO:0000256" key="13">
    <source>
        <dbReference type="ARBA" id="ARBA00022989"/>
    </source>
</evidence>
<feature type="transmembrane region" description="Helical" evidence="18">
    <location>
        <begin position="323"/>
        <end position="341"/>
    </location>
</feature>
<dbReference type="FunFam" id="3.30.70.100:FF:000001">
    <property type="entry name" value="ATPase copper transporting beta"/>
    <property type="match status" value="2"/>
</dbReference>
<dbReference type="Gene3D" id="3.40.1110.10">
    <property type="entry name" value="Calcium-transporting ATPase, cytoplasmic domain N"/>
    <property type="match status" value="1"/>
</dbReference>
<evidence type="ECO:0000256" key="16">
    <source>
        <dbReference type="ARBA" id="ARBA00023136"/>
    </source>
</evidence>
<dbReference type="CDD" id="cd02094">
    <property type="entry name" value="P-type_ATPase_Cu-like"/>
    <property type="match status" value="1"/>
</dbReference>
<evidence type="ECO:0000256" key="17">
    <source>
        <dbReference type="ARBA" id="ARBA00080126"/>
    </source>
</evidence>
<dbReference type="SUPFAM" id="SSF81665">
    <property type="entry name" value="Calcium ATPase, transmembrane domain M"/>
    <property type="match status" value="1"/>
</dbReference>
<feature type="transmembrane region" description="Helical" evidence="18">
    <location>
        <begin position="520"/>
        <end position="544"/>
    </location>
</feature>
<keyword evidence="13 18" id="KW-1133">Transmembrane helix</keyword>
<evidence type="ECO:0000256" key="9">
    <source>
        <dbReference type="ARBA" id="ARBA00022796"/>
    </source>
</evidence>
<evidence type="ECO:0000256" key="12">
    <source>
        <dbReference type="ARBA" id="ARBA00022967"/>
    </source>
</evidence>
<dbReference type="GO" id="GO:0055070">
    <property type="term" value="P:copper ion homeostasis"/>
    <property type="evidence" value="ECO:0007669"/>
    <property type="project" value="TreeGrafter"/>
</dbReference>
<dbReference type="PANTHER" id="PTHR43520:SF8">
    <property type="entry name" value="P-TYPE CU(+) TRANSPORTER"/>
    <property type="match status" value="1"/>
</dbReference>
<gene>
    <name evidence="20" type="ORF">CPB83DRAFT_850840</name>
</gene>